<comment type="caution">
    <text evidence="3">The sequence shown here is derived from an EMBL/GenBank/DDBJ whole genome shotgun (WGS) entry which is preliminary data.</text>
</comment>
<dbReference type="Proteomes" id="UP001595886">
    <property type="component" value="Unassembled WGS sequence"/>
</dbReference>
<dbReference type="PANTHER" id="PTHR43739">
    <property type="entry name" value="XYLOGLUCANASE (EUROFUNG)"/>
    <property type="match status" value="1"/>
</dbReference>
<dbReference type="EMBL" id="JBHSHD010000007">
    <property type="protein sequence ID" value="MFC4820387.1"/>
    <property type="molecule type" value="Genomic_DNA"/>
</dbReference>
<dbReference type="SUPFAM" id="SSF110296">
    <property type="entry name" value="Oligoxyloglucan reducing end-specific cellobiohydrolase"/>
    <property type="match status" value="3"/>
</dbReference>
<proteinExistence type="predicted"/>
<dbReference type="InterPro" id="IPR015943">
    <property type="entry name" value="WD40/YVTN_repeat-like_dom_sf"/>
</dbReference>
<sequence>MIGLLAVLPPMAATGAAPAGPALSDPFRATAADGSGRRPLRSPEARFVPDLGQVPQGDVQADWQALGPYGGDVADVAASPTTPGVLLAGIASAAGGGTLYRSTDDAASWSRVAALAGLGVHDVEFGSGGAVFVATDSGVWSSSDDGANWTRRDLGIGPNQQVLDVALDPGNAAVIWAAVADAQGLQGANVVKSTDGGATWSDVTPPHAPMSGYAIAVDPADPDTVAAVFGGAFGGGEAWVSQDGGASWTDRSAGLPGNPVRAVEFAGSRLLVGGGQLFGSAYLGLYGSDDLGANWTRLDDAGWPLAVVTAIAVDPADPQTILVSTDGAGVNRSADGGATWETAIGGTQQLSAQSLRFAPASSAQLLLGASSLGVYRSSDGGDAFASASTGISEFNLYAIDTSPADANQLAVAFQSNNAGGLLTSSDGGVTWTAATAPATRYSAVRFAPDGTLYALSTGPSTVAPEGLYRRESDGSWTSLGPDQGDLYESDLYGIGFSTDDADLILLGGGDFGVAGWASTVWRSADRGATWEKRYMGADNDKVVDLQFVPGSAGAQIVGAYDGFDSAQAGGAVRSTDGGLNWEPALNGLPAFARLGRLCASAATPGEVYLSMYDSWSSGAVYTSGDAGGSWTSTGWAGMPVRDIACDQDTAQGLYIALEGDVRVQHSGDGGATFVRFSAGLDAAGMPAELAPSKTGAPLLYYAGSQGGFVSVRDGGVTDRVFADGFD</sequence>
<keyword evidence="4" id="KW-1185">Reference proteome</keyword>
<dbReference type="RefSeq" id="WP_380020235.1">
    <property type="nucleotide sequence ID" value="NZ_JBHSHD010000007.1"/>
</dbReference>
<feature type="chain" id="PRO_5046517328" evidence="2">
    <location>
        <begin position="20"/>
        <end position="726"/>
    </location>
</feature>
<dbReference type="InterPro" id="IPR052025">
    <property type="entry name" value="Xyloglucanase_GH74"/>
</dbReference>
<protein>
    <submittedName>
        <fullName evidence="3">WD40/YVTN/BNR-like repeat-containing protein</fullName>
    </submittedName>
</protein>
<dbReference type="Gene3D" id="2.130.10.10">
    <property type="entry name" value="YVTN repeat-like/Quinoprotein amine dehydrogenase"/>
    <property type="match status" value="5"/>
</dbReference>
<accession>A0ABV9QU63</accession>
<feature type="region of interest" description="Disordered" evidence="1">
    <location>
        <begin position="15"/>
        <end position="43"/>
    </location>
</feature>
<keyword evidence="2" id="KW-0732">Signal</keyword>
<evidence type="ECO:0000313" key="3">
    <source>
        <dbReference type="EMBL" id="MFC4820387.1"/>
    </source>
</evidence>
<dbReference type="PANTHER" id="PTHR43739:SF5">
    <property type="entry name" value="EXO-ALPHA-SIALIDASE"/>
    <property type="match status" value="1"/>
</dbReference>
<evidence type="ECO:0000256" key="2">
    <source>
        <dbReference type="SAM" id="SignalP"/>
    </source>
</evidence>
<gene>
    <name evidence="3" type="ORF">ACFO6Q_08625</name>
</gene>
<dbReference type="CDD" id="cd15482">
    <property type="entry name" value="Sialidase_non-viral"/>
    <property type="match status" value="2"/>
</dbReference>
<reference evidence="4" key="1">
    <citation type="journal article" date="2019" name="Int. J. Syst. Evol. Microbiol.">
        <title>The Global Catalogue of Microorganisms (GCM) 10K type strain sequencing project: providing services to taxonomists for standard genome sequencing and annotation.</title>
        <authorList>
            <consortium name="The Broad Institute Genomics Platform"/>
            <consortium name="The Broad Institute Genome Sequencing Center for Infectious Disease"/>
            <person name="Wu L."/>
            <person name="Ma J."/>
        </authorList>
    </citation>
    <scope>NUCLEOTIDE SEQUENCE [LARGE SCALE GENOMIC DNA]</scope>
    <source>
        <strain evidence="4">CCUG 30340</strain>
    </source>
</reference>
<name>A0ABV9QU63_9GAMM</name>
<organism evidence="3 4">
    <name type="scientific">Dokdonella ginsengisoli</name>
    <dbReference type="NCBI Taxonomy" id="363846"/>
    <lineage>
        <taxon>Bacteria</taxon>
        <taxon>Pseudomonadati</taxon>
        <taxon>Pseudomonadota</taxon>
        <taxon>Gammaproteobacteria</taxon>
        <taxon>Lysobacterales</taxon>
        <taxon>Rhodanobacteraceae</taxon>
        <taxon>Dokdonella</taxon>
    </lineage>
</organism>
<evidence type="ECO:0000313" key="4">
    <source>
        <dbReference type="Proteomes" id="UP001595886"/>
    </source>
</evidence>
<evidence type="ECO:0000256" key="1">
    <source>
        <dbReference type="SAM" id="MobiDB-lite"/>
    </source>
</evidence>
<feature type="signal peptide" evidence="2">
    <location>
        <begin position="1"/>
        <end position="19"/>
    </location>
</feature>